<proteinExistence type="predicted"/>
<gene>
    <name evidence="1" type="ORF">CLV67_12448</name>
</gene>
<dbReference type="RefSeq" id="WP_170154207.1">
    <property type="nucleotide sequence ID" value="NZ_BOMO01000156.1"/>
</dbReference>
<dbReference type="Proteomes" id="UP000239415">
    <property type="component" value="Unassembled WGS sequence"/>
</dbReference>
<dbReference type="AlphaFoldDB" id="A0A2T0JYT5"/>
<keyword evidence="2" id="KW-1185">Reference proteome</keyword>
<dbReference type="EMBL" id="PVMZ01000024">
    <property type="protein sequence ID" value="PRX13859.1"/>
    <property type="molecule type" value="Genomic_DNA"/>
</dbReference>
<evidence type="ECO:0000313" key="1">
    <source>
        <dbReference type="EMBL" id="PRX13859.1"/>
    </source>
</evidence>
<comment type="caution">
    <text evidence="1">The sequence shown here is derived from an EMBL/GenBank/DDBJ whole genome shotgun (WGS) entry which is preliminary data.</text>
</comment>
<reference evidence="1 2" key="1">
    <citation type="submission" date="2018-03" db="EMBL/GenBank/DDBJ databases">
        <title>Genomic Encyclopedia of Archaeal and Bacterial Type Strains, Phase II (KMG-II): from individual species to whole genera.</title>
        <authorList>
            <person name="Goeker M."/>
        </authorList>
    </citation>
    <scope>NUCLEOTIDE SEQUENCE [LARGE SCALE GENOMIC DNA]</scope>
    <source>
        <strain evidence="1 2">DSM 43146</strain>
    </source>
</reference>
<protein>
    <submittedName>
        <fullName evidence="1">Uncharacterized protein</fullName>
    </submittedName>
</protein>
<sequence>MRWSPVSGAELLEQAARDGIDISYVLRRPDVATGLIVEVLDSHAHWRHLQDLPSPRC</sequence>
<name>A0A2T0JYT5_9ACTN</name>
<accession>A0A2T0JYT5</accession>
<organism evidence="1 2">
    <name type="scientific">Actinoplanes italicus</name>
    <dbReference type="NCBI Taxonomy" id="113567"/>
    <lineage>
        <taxon>Bacteria</taxon>
        <taxon>Bacillati</taxon>
        <taxon>Actinomycetota</taxon>
        <taxon>Actinomycetes</taxon>
        <taxon>Micromonosporales</taxon>
        <taxon>Micromonosporaceae</taxon>
        <taxon>Actinoplanes</taxon>
    </lineage>
</organism>
<evidence type="ECO:0000313" key="2">
    <source>
        <dbReference type="Proteomes" id="UP000239415"/>
    </source>
</evidence>